<dbReference type="Proteomes" id="UP001303046">
    <property type="component" value="Unassembled WGS sequence"/>
</dbReference>
<dbReference type="InterPro" id="IPR052256">
    <property type="entry name" value="E3_ubiquitin-ligase_CHFR"/>
</dbReference>
<evidence type="ECO:0000256" key="4">
    <source>
        <dbReference type="PROSITE-ProRule" id="PRU00175"/>
    </source>
</evidence>
<reference evidence="7 8" key="1">
    <citation type="submission" date="2023-08" db="EMBL/GenBank/DDBJ databases">
        <title>A Necator americanus chromosomal reference genome.</title>
        <authorList>
            <person name="Ilik V."/>
            <person name="Petrzelkova K.J."/>
            <person name="Pardy F."/>
            <person name="Fuh T."/>
            <person name="Niatou-Singa F.S."/>
            <person name="Gouil Q."/>
            <person name="Baker L."/>
            <person name="Ritchie M.E."/>
            <person name="Jex A.R."/>
            <person name="Gazzola D."/>
            <person name="Li H."/>
            <person name="Toshio Fujiwara R."/>
            <person name="Zhan B."/>
            <person name="Aroian R.V."/>
            <person name="Pafco B."/>
            <person name="Schwarz E.M."/>
        </authorList>
    </citation>
    <scope>NUCLEOTIDE SEQUENCE [LARGE SCALE GENOMIC DNA]</scope>
    <source>
        <strain evidence="7 8">Aroian</strain>
        <tissue evidence="7">Whole animal</tissue>
    </source>
</reference>
<sequence>MHKMFTKLIVLLALTLLGEQLHFLILIGSQYSRLLVQDIGQVLHRDSMAPVTRRQERLSLLALNARRAEARKMKAAMLSREESNGEKQSQMAKDANDASKPVCFFDESLLACDICLEIMHNAMNVSPCNHKFCAGCIYEWNSLNSKCPKCRWSAVDITRDATLNSIIEQYLIAFPEKRRDKAQLIELDERELNHLEQWERKRDSDEGDCDYDMDDQFFESEDSDAFEVQDEQLDSDEEDDGVDYSSSDRWSDHDMIGSFDEDEEENDSDIQHEYISRRNLEKARMERLRREKEERDRLKELEEERSRKTIAKSKKEKSRERRCGTGGGNGRAANTGRSNTHTNNAPATTSTRSVVTRSMTLRSRNS</sequence>
<dbReference type="Pfam" id="PF13923">
    <property type="entry name" value="zf-C3HC4_2"/>
    <property type="match status" value="1"/>
</dbReference>
<evidence type="ECO:0000259" key="6">
    <source>
        <dbReference type="PROSITE" id="PS50089"/>
    </source>
</evidence>
<dbReference type="PROSITE" id="PS00518">
    <property type="entry name" value="ZF_RING_1"/>
    <property type="match status" value="1"/>
</dbReference>
<dbReference type="EMBL" id="JAVFWL010000003">
    <property type="protein sequence ID" value="KAK6745610.1"/>
    <property type="molecule type" value="Genomic_DNA"/>
</dbReference>
<organism evidence="7 8">
    <name type="scientific">Necator americanus</name>
    <name type="common">Human hookworm</name>
    <dbReference type="NCBI Taxonomy" id="51031"/>
    <lineage>
        <taxon>Eukaryota</taxon>
        <taxon>Metazoa</taxon>
        <taxon>Ecdysozoa</taxon>
        <taxon>Nematoda</taxon>
        <taxon>Chromadorea</taxon>
        <taxon>Rhabditida</taxon>
        <taxon>Rhabditina</taxon>
        <taxon>Rhabditomorpha</taxon>
        <taxon>Strongyloidea</taxon>
        <taxon>Ancylostomatidae</taxon>
        <taxon>Bunostominae</taxon>
        <taxon>Necator</taxon>
    </lineage>
</organism>
<proteinExistence type="predicted"/>
<dbReference type="InterPro" id="IPR017907">
    <property type="entry name" value="Znf_RING_CS"/>
</dbReference>
<name>A0ABR1D506_NECAM</name>
<dbReference type="InterPro" id="IPR013083">
    <property type="entry name" value="Znf_RING/FYVE/PHD"/>
</dbReference>
<dbReference type="Gene3D" id="3.30.40.10">
    <property type="entry name" value="Zinc/RING finger domain, C3HC4 (zinc finger)"/>
    <property type="match status" value="1"/>
</dbReference>
<feature type="compositionally biased region" description="Low complexity" evidence="5">
    <location>
        <begin position="348"/>
        <end position="366"/>
    </location>
</feature>
<comment type="caution">
    <text evidence="7">The sequence shown here is derived from an EMBL/GenBank/DDBJ whole genome shotgun (WGS) entry which is preliminary data.</text>
</comment>
<feature type="domain" description="RING-type" evidence="6">
    <location>
        <begin position="112"/>
        <end position="151"/>
    </location>
</feature>
<dbReference type="PROSITE" id="PS50089">
    <property type="entry name" value="ZF_RING_2"/>
    <property type="match status" value="1"/>
</dbReference>
<dbReference type="PANTHER" id="PTHR16079">
    <property type="entry name" value="UBIQUITIN LIGASE PROTEIN CHFR"/>
    <property type="match status" value="1"/>
</dbReference>
<feature type="compositionally biased region" description="Acidic residues" evidence="5">
    <location>
        <begin position="224"/>
        <end position="242"/>
    </location>
</feature>
<evidence type="ECO:0000313" key="8">
    <source>
        <dbReference type="Proteomes" id="UP001303046"/>
    </source>
</evidence>
<evidence type="ECO:0000256" key="1">
    <source>
        <dbReference type="ARBA" id="ARBA00022723"/>
    </source>
</evidence>
<dbReference type="SMART" id="SM00184">
    <property type="entry name" value="RING"/>
    <property type="match status" value="1"/>
</dbReference>
<keyword evidence="1" id="KW-0479">Metal-binding</keyword>
<feature type="compositionally biased region" description="Polar residues" evidence="5">
    <location>
        <begin position="338"/>
        <end position="347"/>
    </location>
</feature>
<keyword evidence="2 4" id="KW-0863">Zinc-finger</keyword>
<feature type="compositionally biased region" description="Basic and acidic residues" evidence="5">
    <location>
        <begin position="269"/>
        <end position="307"/>
    </location>
</feature>
<evidence type="ECO:0000256" key="5">
    <source>
        <dbReference type="SAM" id="MobiDB-lite"/>
    </source>
</evidence>
<feature type="compositionally biased region" description="Acidic residues" evidence="5">
    <location>
        <begin position="259"/>
        <end position="268"/>
    </location>
</feature>
<accession>A0ABR1D506</accession>
<gene>
    <name evidence="7" type="primary">Necator_chrIII.g12764</name>
    <name evidence="7" type="ORF">RB195_011997</name>
</gene>
<protein>
    <recommendedName>
        <fullName evidence="6">RING-type domain-containing protein</fullName>
    </recommendedName>
</protein>
<evidence type="ECO:0000313" key="7">
    <source>
        <dbReference type="EMBL" id="KAK6745610.1"/>
    </source>
</evidence>
<dbReference type="PANTHER" id="PTHR16079:SF4">
    <property type="entry name" value="E3 UBIQUITIN-PROTEIN LIGASE CHFR"/>
    <property type="match status" value="1"/>
</dbReference>
<evidence type="ECO:0000256" key="2">
    <source>
        <dbReference type="ARBA" id="ARBA00022771"/>
    </source>
</evidence>
<keyword evidence="3" id="KW-0862">Zinc</keyword>
<feature type="region of interest" description="Disordered" evidence="5">
    <location>
        <begin position="224"/>
        <end position="366"/>
    </location>
</feature>
<dbReference type="InterPro" id="IPR001841">
    <property type="entry name" value="Znf_RING"/>
</dbReference>
<dbReference type="SUPFAM" id="SSF57850">
    <property type="entry name" value="RING/U-box"/>
    <property type="match status" value="1"/>
</dbReference>
<evidence type="ECO:0000256" key="3">
    <source>
        <dbReference type="ARBA" id="ARBA00022833"/>
    </source>
</evidence>
<keyword evidence="8" id="KW-1185">Reference proteome</keyword>